<dbReference type="VEuPathDB" id="FungiDB:CPAG_02619"/>
<evidence type="ECO:0000256" key="1">
    <source>
        <dbReference type="SAM" id="SignalP"/>
    </source>
</evidence>
<feature type="chain" id="PRO_5005270644" evidence="1">
    <location>
        <begin position="18"/>
        <end position="118"/>
    </location>
</feature>
<reference evidence="3" key="3">
    <citation type="journal article" date="2010" name="Genome Res.">
        <title>Population genomic sequencing of Coccidioides fungi reveals recent hybridization and transposon control.</title>
        <authorList>
            <person name="Neafsey D.E."/>
            <person name="Barker B.M."/>
            <person name="Sharpton T.J."/>
            <person name="Stajich J.E."/>
            <person name="Park D.J."/>
            <person name="Whiston E."/>
            <person name="Hung C.-Y."/>
            <person name="McMahan C."/>
            <person name="White J."/>
            <person name="Sykes S."/>
            <person name="Heiman D."/>
            <person name="Young S."/>
            <person name="Zeng Q."/>
            <person name="Abouelleil A."/>
            <person name="Aftuck L."/>
            <person name="Bessette D."/>
            <person name="Brown A."/>
            <person name="FitzGerald M."/>
            <person name="Lui A."/>
            <person name="Macdonald J.P."/>
            <person name="Priest M."/>
            <person name="Orbach M.J."/>
            <person name="Galgiani J.N."/>
            <person name="Kirkland T.N."/>
            <person name="Cole G.T."/>
            <person name="Birren B.W."/>
            <person name="Henn M.R."/>
            <person name="Taylor J.W."/>
            <person name="Rounsley S.D."/>
        </authorList>
    </citation>
    <scope>NUCLEOTIDE SEQUENCE [LARGE SCALE GENOMIC DNA]</scope>
    <source>
        <strain evidence="3">RMSCC 3488</strain>
    </source>
</reference>
<reference evidence="2 3" key="1">
    <citation type="submission" date="2007-06" db="EMBL/GenBank/DDBJ databases">
        <title>The Genome Sequence of Coccidioides posadasii RMSCC_3488.</title>
        <authorList>
            <consortium name="Coccidioides Genome Resources Consortium"/>
            <consortium name="The Broad Institute Genome Sequencing Platform"/>
            <person name="Henn M.R."/>
            <person name="Sykes S."/>
            <person name="Young S."/>
            <person name="Jaffe D."/>
            <person name="Berlin A."/>
            <person name="Alvarez P."/>
            <person name="Butler J."/>
            <person name="Gnerre S."/>
            <person name="Grabherr M."/>
            <person name="Mauceli E."/>
            <person name="Brockman W."/>
            <person name="Kodira C."/>
            <person name="Alvarado L."/>
            <person name="Zeng Q."/>
            <person name="Crawford M."/>
            <person name="Antoine C."/>
            <person name="Devon K."/>
            <person name="Galgiani J."/>
            <person name="Orsborn K."/>
            <person name="Lewis M.L."/>
            <person name="Nusbaum C."/>
            <person name="Galagan J."/>
            <person name="Birren B."/>
        </authorList>
    </citation>
    <scope>NUCLEOTIDE SEQUENCE [LARGE SCALE GENOMIC DNA]</scope>
    <source>
        <strain evidence="2 3">RMSCC 3488</strain>
    </source>
</reference>
<dbReference type="AlphaFoldDB" id="A0A0J6F082"/>
<evidence type="ECO:0000313" key="2">
    <source>
        <dbReference type="EMBL" id="KMM66281.1"/>
    </source>
</evidence>
<keyword evidence="1" id="KW-0732">Signal</keyword>
<protein>
    <submittedName>
        <fullName evidence="2">Uncharacterized protein</fullName>
    </submittedName>
</protein>
<sequence length="118" mass="12901">MHLKIAAIGIFFSTILASPTPVAEAPNVAPPQITTHSRRIPLACHKHTTSLYPMTCPDPRETSDCIVLPCIMNETRTLPCHTKHCPTTPTQTQWLPCPTGCRKGCETSTVYEKAICTA</sequence>
<name>A0A0J6F082_COCPO</name>
<gene>
    <name evidence="2" type="ORF">CPAG_02619</name>
</gene>
<organism evidence="2 3">
    <name type="scientific">Coccidioides posadasii RMSCC 3488</name>
    <dbReference type="NCBI Taxonomy" id="454284"/>
    <lineage>
        <taxon>Eukaryota</taxon>
        <taxon>Fungi</taxon>
        <taxon>Dikarya</taxon>
        <taxon>Ascomycota</taxon>
        <taxon>Pezizomycotina</taxon>
        <taxon>Eurotiomycetes</taxon>
        <taxon>Eurotiomycetidae</taxon>
        <taxon>Onygenales</taxon>
        <taxon>Onygenaceae</taxon>
        <taxon>Coccidioides</taxon>
    </lineage>
</organism>
<feature type="signal peptide" evidence="1">
    <location>
        <begin position="1"/>
        <end position="17"/>
    </location>
</feature>
<dbReference type="Proteomes" id="UP000054567">
    <property type="component" value="Unassembled WGS sequence"/>
</dbReference>
<reference evidence="3" key="2">
    <citation type="journal article" date="2009" name="Genome Res.">
        <title>Comparative genomic analyses of the human fungal pathogens Coccidioides and their relatives.</title>
        <authorList>
            <person name="Sharpton T.J."/>
            <person name="Stajich J.E."/>
            <person name="Rounsley S.D."/>
            <person name="Gardner M.J."/>
            <person name="Wortman J.R."/>
            <person name="Jordar V.S."/>
            <person name="Maiti R."/>
            <person name="Kodira C.D."/>
            <person name="Neafsey D.E."/>
            <person name="Zeng Q."/>
            <person name="Hung C.-Y."/>
            <person name="McMahan C."/>
            <person name="Muszewska A."/>
            <person name="Grynberg M."/>
            <person name="Mandel M.A."/>
            <person name="Kellner E.M."/>
            <person name="Barker B.M."/>
            <person name="Galgiani J.N."/>
            <person name="Orbach M.J."/>
            <person name="Kirkland T.N."/>
            <person name="Cole G.T."/>
            <person name="Henn M.R."/>
            <person name="Birren B.W."/>
            <person name="Taylor J.W."/>
        </authorList>
    </citation>
    <scope>NUCLEOTIDE SEQUENCE [LARGE SCALE GENOMIC DNA]</scope>
    <source>
        <strain evidence="3">RMSCC 3488</strain>
    </source>
</reference>
<dbReference type="EMBL" id="DS268109">
    <property type="protein sequence ID" value="KMM66281.1"/>
    <property type="molecule type" value="Genomic_DNA"/>
</dbReference>
<evidence type="ECO:0000313" key="3">
    <source>
        <dbReference type="Proteomes" id="UP000054567"/>
    </source>
</evidence>
<accession>A0A0J6F082</accession>
<proteinExistence type="predicted"/>